<dbReference type="OrthoDB" id="1304467at2759"/>
<sequence>MLVLEETSIDEMGAFLVYAPIELRAITSIANGGDATKVPILPSGIIISPDGRLSLNRDNTSNAHNGSILTVAFQILICGHNNPTSKQQQMEIVNEKGNKKICYLVSFSVAMSDLDSSPLPVVNDFIHNMVKIQVESVVLCHHEPCSTKNQCYKLHGYPRRKRGESHANGATTGGIHSIEAGVYDSSVNPNTISLMSPSTIPPAATSTPGTITALMYDVVNHNWIVDTCASNHMVHNLSLLNQHQDCSDQGHLKVNLPIGGQVSISPVGDSLVFQDKIVNDVLFILEFKYNLLFVSQFTKQLGCVVLFFPNLGIF</sequence>
<keyword evidence="4" id="KW-1185">Reference proteome</keyword>
<dbReference type="AlphaFoldDB" id="A0A9J5XFV8"/>
<evidence type="ECO:0000313" key="4">
    <source>
        <dbReference type="Proteomes" id="UP000824120"/>
    </source>
</evidence>
<evidence type="ECO:0000259" key="1">
    <source>
        <dbReference type="Pfam" id="PF22936"/>
    </source>
</evidence>
<comment type="caution">
    <text evidence="3">The sequence shown here is derived from an EMBL/GenBank/DDBJ whole genome shotgun (WGS) entry which is preliminary data.</text>
</comment>
<protein>
    <submittedName>
        <fullName evidence="3">Uncharacterized protein</fullName>
    </submittedName>
</protein>
<accession>A0A9J5XFV8</accession>
<organism evidence="3 4">
    <name type="scientific">Solanum commersonii</name>
    <name type="common">Commerson's wild potato</name>
    <name type="synonym">Commerson's nightshade</name>
    <dbReference type="NCBI Taxonomy" id="4109"/>
    <lineage>
        <taxon>Eukaryota</taxon>
        <taxon>Viridiplantae</taxon>
        <taxon>Streptophyta</taxon>
        <taxon>Embryophyta</taxon>
        <taxon>Tracheophyta</taxon>
        <taxon>Spermatophyta</taxon>
        <taxon>Magnoliopsida</taxon>
        <taxon>eudicotyledons</taxon>
        <taxon>Gunneridae</taxon>
        <taxon>Pentapetalae</taxon>
        <taxon>asterids</taxon>
        <taxon>lamiids</taxon>
        <taxon>Solanales</taxon>
        <taxon>Solanaceae</taxon>
        <taxon>Solanoideae</taxon>
        <taxon>Solaneae</taxon>
        <taxon>Solanum</taxon>
    </lineage>
</organism>
<evidence type="ECO:0000313" key="3">
    <source>
        <dbReference type="EMBL" id="KAG5586527.1"/>
    </source>
</evidence>
<gene>
    <name evidence="3" type="ORF">H5410_046961</name>
</gene>
<feature type="domain" description="Retrovirus-related Pol polyprotein from transposon TNT 1-94-like beta-barrel" evidence="1">
    <location>
        <begin position="223"/>
        <end position="299"/>
    </location>
</feature>
<dbReference type="EMBL" id="JACXVP010000009">
    <property type="protein sequence ID" value="KAG5586527.1"/>
    <property type="molecule type" value="Genomic_DNA"/>
</dbReference>
<proteinExistence type="predicted"/>
<feature type="domain" description="HD-Zip IV C-terminal" evidence="2">
    <location>
        <begin position="1"/>
        <end position="94"/>
    </location>
</feature>
<dbReference type="PANTHER" id="PTHR45654:SF9">
    <property type="entry name" value="HOMEOBOX-LEUCINE ZIPPER PROTEIN HDG10-RELATED"/>
    <property type="match status" value="1"/>
</dbReference>
<name>A0A9J5XFV8_SOLCO</name>
<dbReference type="PANTHER" id="PTHR45654">
    <property type="entry name" value="HOMEOBOX-LEUCINE ZIPPER PROTEIN MERISTEM L1"/>
    <property type="match status" value="1"/>
</dbReference>
<reference evidence="3 4" key="1">
    <citation type="submission" date="2020-09" db="EMBL/GenBank/DDBJ databases">
        <title>De no assembly of potato wild relative species, Solanum commersonii.</title>
        <authorList>
            <person name="Cho K."/>
        </authorList>
    </citation>
    <scope>NUCLEOTIDE SEQUENCE [LARGE SCALE GENOMIC DNA]</scope>
    <source>
        <strain evidence="3">LZ3.2</strain>
        <tissue evidence="3">Leaf</tissue>
    </source>
</reference>
<dbReference type="Proteomes" id="UP000824120">
    <property type="component" value="Chromosome 9"/>
</dbReference>
<dbReference type="InterPro" id="IPR042160">
    <property type="entry name" value="HD-Zip_IV"/>
</dbReference>
<evidence type="ECO:0000259" key="2">
    <source>
        <dbReference type="Pfam" id="PF25797"/>
    </source>
</evidence>
<dbReference type="InterPro" id="IPR054722">
    <property type="entry name" value="PolX-like_BBD"/>
</dbReference>
<dbReference type="Pfam" id="PF22936">
    <property type="entry name" value="Pol_BBD"/>
    <property type="match status" value="1"/>
</dbReference>
<dbReference type="Pfam" id="PF25797">
    <property type="entry name" value="PDF2_C"/>
    <property type="match status" value="1"/>
</dbReference>
<dbReference type="InterPro" id="IPR057993">
    <property type="entry name" value="HD-Zip_IV_C"/>
</dbReference>